<name>A0A6I2UQQ3_9FIRM</name>
<comment type="caution">
    <text evidence="5">The sequence shown here is derived from an EMBL/GenBank/DDBJ whole genome shotgun (WGS) entry which is preliminary data.</text>
</comment>
<dbReference type="AlphaFoldDB" id="A0A6I2UQQ3"/>
<dbReference type="SUPFAM" id="SSF53822">
    <property type="entry name" value="Periplasmic binding protein-like I"/>
    <property type="match status" value="1"/>
</dbReference>
<dbReference type="InterPro" id="IPR050555">
    <property type="entry name" value="Bact_Solute-Bind_Prot2"/>
</dbReference>
<evidence type="ECO:0000259" key="4">
    <source>
        <dbReference type="Pfam" id="PF13407"/>
    </source>
</evidence>
<dbReference type="Pfam" id="PF13407">
    <property type="entry name" value="Peripla_BP_4"/>
    <property type="match status" value="1"/>
</dbReference>
<comment type="subcellular location">
    <subcellularLocation>
        <location evidence="1">Cell envelope</location>
    </subcellularLocation>
</comment>
<evidence type="ECO:0000256" key="3">
    <source>
        <dbReference type="SAM" id="SignalP"/>
    </source>
</evidence>
<keyword evidence="6" id="KW-1185">Reference proteome</keyword>
<dbReference type="InterPro" id="IPR025997">
    <property type="entry name" value="SBP_2_dom"/>
</dbReference>
<protein>
    <submittedName>
        <fullName evidence="5">Substrate-binding domain-containing protein</fullName>
    </submittedName>
</protein>
<feature type="signal peptide" evidence="3">
    <location>
        <begin position="1"/>
        <end position="22"/>
    </location>
</feature>
<gene>
    <name evidence="5" type="ORF">FYJ78_04920</name>
</gene>
<evidence type="ECO:0000256" key="2">
    <source>
        <dbReference type="ARBA" id="ARBA00022729"/>
    </source>
</evidence>
<evidence type="ECO:0000313" key="5">
    <source>
        <dbReference type="EMBL" id="MSV24538.1"/>
    </source>
</evidence>
<sequence length="340" mass="37301">MMKRAWGILAACLLILTMSLMAAGCGGADHEAKRVDLIFSHSPERWQNGAKSMEEELSRQGYAVKLQIFSNEEEQKAAMKQAIDGKSSCIVLAGGNDKAIGDELKEAKEAKIPIIAYDSLVQNTDALSYYVTFDNEGVGASMGRYIEEKFNLQSGAGPFTIEFLSGSEHDSNARLMHDGTYAVLKPYIDKGQLIVASGRTSFEDTAIKDWDTKNAASHMQEIVAKYYTGRSLDIVVAASDGIAYGVIDGLKGYSGRWPFITGQDADQKALEYVRNGRMGFTIKKDSDTLNYKCLRMIKAVVEGSQPDINDVRTYNNGVITVPAYLCIPQIIDRGNLDEAQ</sequence>
<dbReference type="CDD" id="cd19994">
    <property type="entry name" value="PBP1_ChvE"/>
    <property type="match status" value="1"/>
</dbReference>
<dbReference type="PANTHER" id="PTHR30036:SF1">
    <property type="entry name" value="D-XYLOSE-BINDING PERIPLASMIC PROTEIN"/>
    <property type="match status" value="1"/>
</dbReference>
<feature type="domain" description="Periplasmic binding protein" evidence="4">
    <location>
        <begin position="46"/>
        <end position="304"/>
    </location>
</feature>
<dbReference type="RefSeq" id="WP_154620301.1">
    <property type="nucleotide sequence ID" value="NZ_VUNL01000004.1"/>
</dbReference>
<dbReference type="Proteomes" id="UP000430222">
    <property type="component" value="Unassembled WGS sequence"/>
</dbReference>
<dbReference type="GO" id="GO:0030288">
    <property type="term" value="C:outer membrane-bounded periplasmic space"/>
    <property type="evidence" value="ECO:0007669"/>
    <property type="project" value="TreeGrafter"/>
</dbReference>
<evidence type="ECO:0000256" key="1">
    <source>
        <dbReference type="ARBA" id="ARBA00004196"/>
    </source>
</evidence>
<dbReference type="PROSITE" id="PS51257">
    <property type="entry name" value="PROKAR_LIPOPROTEIN"/>
    <property type="match status" value="1"/>
</dbReference>
<proteinExistence type="predicted"/>
<organism evidence="5 6">
    <name type="scientific">Selenomonas montiformis</name>
    <dbReference type="NCBI Taxonomy" id="2652285"/>
    <lineage>
        <taxon>Bacteria</taxon>
        <taxon>Bacillati</taxon>
        <taxon>Bacillota</taxon>
        <taxon>Negativicutes</taxon>
        <taxon>Selenomonadales</taxon>
        <taxon>Selenomonadaceae</taxon>
        <taxon>Selenomonas</taxon>
    </lineage>
</organism>
<evidence type="ECO:0000313" key="6">
    <source>
        <dbReference type="Proteomes" id="UP000430222"/>
    </source>
</evidence>
<dbReference type="PANTHER" id="PTHR30036">
    <property type="entry name" value="D-XYLOSE-BINDING PERIPLASMIC PROTEIN"/>
    <property type="match status" value="1"/>
</dbReference>
<keyword evidence="2 3" id="KW-0732">Signal</keyword>
<accession>A0A6I2UQQ3</accession>
<dbReference type="InterPro" id="IPR028082">
    <property type="entry name" value="Peripla_BP_I"/>
</dbReference>
<dbReference type="Gene3D" id="3.40.50.2300">
    <property type="match status" value="2"/>
</dbReference>
<dbReference type="EMBL" id="VUNL01000004">
    <property type="protein sequence ID" value="MSV24538.1"/>
    <property type="molecule type" value="Genomic_DNA"/>
</dbReference>
<feature type="chain" id="PRO_5038665584" evidence="3">
    <location>
        <begin position="23"/>
        <end position="340"/>
    </location>
</feature>
<reference evidence="5 6" key="1">
    <citation type="submission" date="2019-08" db="EMBL/GenBank/DDBJ databases">
        <title>In-depth cultivation of the pig gut microbiome towards novel bacterial diversity and tailored functional studies.</title>
        <authorList>
            <person name="Wylensek D."/>
            <person name="Hitch T.C.A."/>
            <person name="Clavel T."/>
        </authorList>
    </citation>
    <scope>NUCLEOTIDE SEQUENCE [LARGE SCALE GENOMIC DNA]</scope>
    <source>
        <strain evidence="6">WCA-380-WT-3B3</strain>
    </source>
</reference>
<dbReference type="GO" id="GO:0030246">
    <property type="term" value="F:carbohydrate binding"/>
    <property type="evidence" value="ECO:0007669"/>
    <property type="project" value="TreeGrafter"/>
</dbReference>